<dbReference type="EMBL" id="SRYV01000009">
    <property type="protein sequence ID" value="TGY15326.1"/>
    <property type="molecule type" value="Genomic_DNA"/>
</dbReference>
<keyword evidence="1" id="KW-0472">Membrane</keyword>
<dbReference type="AlphaFoldDB" id="A0A4S2BKD4"/>
<gene>
    <name evidence="2" type="ORF">E5351_05840</name>
</gene>
<feature type="transmembrane region" description="Helical" evidence="1">
    <location>
        <begin position="12"/>
        <end position="32"/>
    </location>
</feature>
<organism evidence="2 3">
    <name type="scientific">Lactobacillus intestinalis</name>
    <dbReference type="NCBI Taxonomy" id="151781"/>
    <lineage>
        <taxon>Bacteria</taxon>
        <taxon>Bacillati</taxon>
        <taxon>Bacillota</taxon>
        <taxon>Bacilli</taxon>
        <taxon>Lactobacillales</taxon>
        <taxon>Lactobacillaceae</taxon>
        <taxon>Lactobacillus</taxon>
    </lineage>
</organism>
<dbReference type="Proteomes" id="UP000309117">
    <property type="component" value="Unassembled WGS sequence"/>
</dbReference>
<name>A0A4S2BKD4_9LACO</name>
<evidence type="ECO:0000313" key="2">
    <source>
        <dbReference type="EMBL" id="TGY15326.1"/>
    </source>
</evidence>
<sequence>MQKVVRQNRAFSLLETMISLIISCALIFIGSLNLKEYQSELLLLNTTREVKAAFEQAARICTIQNSPMSISYFEKSSLLTFKGTTKNNYDRTLRIDKKIKIHNLTNLQISKNGTISPKIITVSDGNKSQKIKIQMTWGRAIDG</sequence>
<evidence type="ECO:0000256" key="1">
    <source>
        <dbReference type="SAM" id="Phobius"/>
    </source>
</evidence>
<proteinExistence type="predicted"/>
<reference evidence="2 3" key="1">
    <citation type="submission" date="2019-04" db="EMBL/GenBank/DDBJ databases">
        <title>Microbes associate with the intestines of laboratory mice.</title>
        <authorList>
            <person name="Navarre W."/>
            <person name="Wong E."/>
            <person name="Huang K."/>
            <person name="Tropini C."/>
            <person name="Ng K."/>
            <person name="Yu B."/>
        </authorList>
    </citation>
    <scope>NUCLEOTIDE SEQUENCE [LARGE SCALE GENOMIC DNA]</scope>
    <source>
        <strain evidence="2 3">NM61_E11</strain>
    </source>
</reference>
<accession>A0A4S2BKD4</accession>
<dbReference type="RefSeq" id="WP_034975919.1">
    <property type="nucleotide sequence ID" value="NZ_AQFR02000003.1"/>
</dbReference>
<evidence type="ECO:0000313" key="3">
    <source>
        <dbReference type="Proteomes" id="UP000309117"/>
    </source>
</evidence>
<comment type="caution">
    <text evidence="2">The sequence shown here is derived from an EMBL/GenBank/DDBJ whole genome shotgun (WGS) entry which is preliminary data.</text>
</comment>
<keyword evidence="1" id="KW-0812">Transmembrane</keyword>
<keyword evidence="1" id="KW-1133">Transmembrane helix</keyword>
<protein>
    <submittedName>
        <fullName evidence="2">Prepilin-type cleavage/methylation protein</fullName>
    </submittedName>
</protein>